<name>A0AC59ZAY3_RANTA</name>
<evidence type="ECO:0000313" key="1">
    <source>
        <dbReference type="EMBL" id="CAN0341439.1"/>
    </source>
</evidence>
<reference evidence="1" key="2">
    <citation type="submission" date="2025-03" db="EMBL/GenBank/DDBJ databases">
        <authorList>
            <consortium name="ELIXIR-Norway"/>
            <consortium name="Elixir Norway"/>
        </authorList>
    </citation>
    <scope>NUCLEOTIDE SEQUENCE</scope>
</reference>
<evidence type="ECO:0000313" key="2">
    <source>
        <dbReference type="Proteomes" id="UP001162501"/>
    </source>
</evidence>
<reference evidence="1" key="1">
    <citation type="submission" date="2023-05" db="EMBL/GenBank/DDBJ databases">
        <authorList>
            <consortium name="ELIXIR-Norway"/>
        </authorList>
    </citation>
    <scope>NUCLEOTIDE SEQUENCE</scope>
</reference>
<dbReference type="Proteomes" id="UP001162501">
    <property type="component" value="Chromosome 26"/>
</dbReference>
<organism evidence="1 2">
    <name type="scientific">Rangifer tarandus platyrhynchus</name>
    <name type="common">Svalbard reindeer</name>
    <dbReference type="NCBI Taxonomy" id="3082113"/>
    <lineage>
        <taxon>Eukaryota</taxon>
        <taxon>Metazoa</taxon>
        <taxon>Chordata</taxon>
        <taxon>Craniata</taxon>
        <taxon>Vertebrata</taxon>
        <taxon>Euteleostomi</taxon>
        <taxon>Mammalia</taxon>
        <taxon>Eutheria</taxon>
        <taxon>Laurasiatheria</taxon>
        <taxon>Artiodactyla</taxon>
        <taxon>Ruminantia</taxon>
        <taxon>Pecora</taxon>
        <taxon>Cervidae</taxon>
        <taxon>Odocoileinae</taxon>
        <taxon>Rangifer</taxon>
    </lineage>
</organism>
<proteinExistence type="predicted"/>
<dbReference type="EMBL" id="OX596110">
    <property type="protein sequence ID" value="CAN0341439.1"/>
    <property type="molecule type" value="Genomic_DNA"/>
</dbReference>
<accession>A0AC59ZAY3</accession>
<protein>
    <submittedName>
        <fullName evidence="1">Uncharacterized protein</fullName>
    </submittedName>
</protein>
<sequence>MGAGRERLRARLFTPGTWVTGSPEFTAVVTCYRHTMALLKFGPGHSQGVHRAEPRSGSGMDSVPAAGNAALGCQRLEDCLG</sequence>
<gene>
    <name evidence="1" type="ORF">MRATA1EN22A_LOCUS16039</name>
</gene>